<name>A0A9P9WQ95_9PEZI</name>
<evidence type="ECO:0000313" key="3">
    <source>
        <dbReference type="Proteomes" id="UP000829685"/>
    </source>
</evidence>
<dbReference type="PANTHER" id="PTHR42083:SF1">
    <property type="entry name" value="MARVEL DOMAIN-CONTAINING PROTEIN"/>
    <property type="match status" value="1"/>
</dbReference>
<dbReference type="Proteomes" id="UP000829685">
    <property type="component" value="Unassembled WGS sequence"/>
</dbReference>
<dbReference type="OrthoDB" id="5363290at2759"/>
<feature type="transmembrane region" description="Helical" evidence="1">
    <location>
        <begin position="65"/>
        <end position="86"/>
    </location>
</feature>
<comment type="caution">
    <text evidence="2">The sequence shown here is derived from an EMBL/GenBank/DDBJ whole genome shotgun (WGS) entry which is preliminary data.</text>
</comment>
<keyword evidence="1" id="KW-1133">Transmembrane helix</keyword>
<evidence type="ECO:0000313" key="2">
    <source>
        <dbReference type="EMBL" id="KAI1874458.1"/>
    </source>
</evidence>
<dbReference type="PANTHER" id="PTHR42083">
    <property type="entry name" value="MARVEL DOMAIN-CONTAINING PROTEIN"/>
    <property type="match status" value="1"/>
</dbReference>
<accession>A0A9P9WQ95</accession>
<keyword evidence="1" id="KW-0472">Membrane</keyword>
<organism evidence="2 3">
    <name type="scientific">Neoarthrinium moseri</name>
    <dbReference type="NCBI Taxonomy" id="1658444"/>
    <lineage>
        <taxon>Eukaryota</taxon>
        <taxon>Fungi</taxon>
        <taxon>Dikarya</taxon>
        <taxon>Ascomycota</taxon>
        <taxon>Pezizomycotina</taxon>
        <taxon>Sordariomycetes</taxon>
        <taxon>Xylariomycetidae</taxon>
        <taxon>Amphisphaeriales</taxon>
        <taxon>Apiosporaceae</taxon>
        <taxon>Neoarthrinium</taxon>
    </lineage>
</organism>
<keyword evidence="3" id="KW-1185">Reference proteome</keyword>
<feature type="transmembrane region" description="Helical" evidence="1">
    <location>
        <begin position="31"/>
        <end position="50"/>
    </location>
</feature>
<proteinExistence type="predicted"/>
<protein>
    <recommendedName>
        <fullName evidence="4">MARVEL domain-containing protein</fullName>
    </recommendedName>
</protein>
<reference evidence="2" key="1">
    <citation type="submission" date="2021-03" db="EMBL/GenBank/DDBJ databases">
        <title>Revisited historic fungal species revealed as producer of novel bioactive compounds through whole genome sequencing and comparative genomics.</title>
        <authorList>
            <person name="Vignolle G.A."/>
            <person name="Hochenegger N."/>
            <person name="Mach R.L."/>
            <person name="Mach-Aigner A.R."/>
            <person name="Javad Rahimi M."/>
            <person name="Salim K.A."/>
            <person name="Chan C.M."/>
            <person name="Lim L.B.L."/>
            <person name="Cai F."/>
            <person name="Druzhinina I.S."/>
            <person name="U'Ren J.M."/>
            <person name="Derntl C."/>
        </authorList>
    </citation>
    <scope>NUCLEOTIDE SEQUENCE</scope>
    <source>
        <strain evidence="2">TUCIM 5799</strain>
    </source>
</reference>
<dbReference type="AlphaFoldDB" id="A0A9P9WQ95"/>
<dbReference type="EMBL" id="JAFIMR010000009">
    <property type="protein sequence ID" value="KAI1874458.1"/>
    <property type="molecule type" value="Genomic_DNA"/>
</dbReference>
<evidence type="ECO:0000256" key="1">
    <source>
        <dbReference type="SAM" id="Phobius"/>
    </source>
</evidence>
<keyword evidence="1" id="KW-0812">Transmembrane</keyword>
<gene>
    <name evidence="2" type="ORF">JX265_004666</name>
</gene>
<evidence type="ECO:0008006" key="4">
    <source>
        <dbReference type="Google" id="ProtNLM"/>
    </source>
</evidence>
<feature type="transmembrane region" description="Helical" evidence="1">
    <location>
        <begin position="93"/>
        <end position="115"/>
    </location>
</feature>
<feature type="transmembrane region" description="Helical" evidence="1">
    <location>
        <begin position="135"/>
        <end position="154"/>
    </location>
</feature>
<sequence>MGFITAKKLIAKAGKGAATKQIGLYENIARWAARGIQLVFALVVVGLYAHRVDEDRRAGRAQSAAWAYATVVAGMSCITCVVYAIPFAPVHRLFAWDLTLFILWIAVFGTFANIFLKREEDEYEGTSVRVMKVGVWIDLVNCLLWLATGAYGSFRTFLGRKAKGLENKLDGTFDAWESKAKNKVAEKVGFPPAAHLQV</sequence>